<accession>Q113I4</accession>
<name>Q113I4_TRIEI</name>
<evidence type="ECO:0000313" key="1">
    <source>
        <dbReference type="EMBL" id="ABG51340.1"/>
    </source>
</evidence>
<organism evidence="1">
    <name type="scientific">Trichodesmium erythraeum (strain IMS101)</name>
    <dbReference type="NCBI Taxonomy" id="203124"/>
    <lineage>
        <taxon>Bacteria</taxon>
        <taxon>Bacillati</taxon>
        <taxon>Cyanobacteriota</taxon>
        <taxon>Cyanophyceae</taxon>
        <taxon>Oscillatoriophycideae</taxon>
        <taxon>Oscillatoriales</taxon>
        <taxon>Microcoleaceae</taxon>
        <taxon>Trichodesmium</taxon>
    </lineage>
</organism>
<gene>
    <name evidence="1" type="ordered locus">Tery_2104</name>
</gene>
<dbReference type="HOGENOM" id="CLU_107612_0_0_3"/>
<sequence>MFGAGLSSASWGFKLGREALKGITQPDTRPTNNLAGTQGNSNRREELVLLKEEKIVLNVKNTIINGGVVEKKTTVGESHQKQGKVESGQINQPQQTFPIISSDAGVVLEINDIRRWGNSIVLDVNLKNKGDRAVRFLYSFLNIKDEQGRVISASTEDLPGELPPNARRYYGIITIPVALLDNAKEISLELTDYPDQKLDLKISKIKID</sequence>
<proteinExistence type="predicted"/>
<protein>
    <submittedName>
        <fullName evidence="1">Uncharacterized protein</fullName>
    </submittedName>
</protein>
<reference evidence="1" key="1">
    <citation type="submission" date="2006-06" db="EMBL/GenBank/DDBJ databases">
        <title>Complete sequence of Trichodesmium erythraeum IMS101.</title>
        <authorList>
            <consortium name="US DOE Joint Genome Institute"/>
            <person name="Copeland A."/>
            <person name="Lucas S."/>
            <person name="Lapidus A."/>
            <person name="Barry K."/>
            <person name="Detter J.C."/>
            <person name="Glavina del Rio T."/>
            <person name="Hammon N."/>
            <person name="Israni S."/>
            <person name="Dalin E."/>
            <person name="Tice H."/>
            <person name="Pitluck S."/>
            <person name="Kiss H."/>
            <person name="Munk A.C."/>
            <person name="Brettin T."/>
            <person name="Bruce D."/>
            <person name="Han C."/>
            <person name="Tapia R."/>
            <person name="Gilna P."/>
            <person name="Schmutz J."/>
            <person name="Larimer F."/>
            <person name="Land M."/>
            <person name="Hauser L."/>
            <person name="Kyrpides N."/>
            <person name="Kim E."/>
            <person name="Richardson P."/>
        </authorList>
    </citation>
    <scope>NUCLEOTIDE SEQUENCE [LARGE SCALE GENOMIC DNA]</scope>
    <source>
        <strain evidence="1">IMS101</strain>
    </source>
</reference>
<dbReference type="EMBL" id="CP000393">
    <property type="protein sequence ID" value="ABG51340.1"/>
    <property type="molecule type" value="Genomic_DNA"/>
</dbReference>
<dbReference type="KEGG" id="ter:Tery_2104"/>
<dbReference type="eggNOG" id="ENOG502ZFJQ">
    <property type="taxonomic scope" value="Bacteria"/>
</dbReference>
<dbReference type="AlphaFoldDB" id="Q113I4"/>
<dbReference type="STRING" id="203124.Tery_2104"/>